<reference evidence="3" key="1">
    <citation type="journal article" date="2012" name="Science">
        <title>The Paleozoic origin of enzymatic lignin decomposition reconstructed from 31 fungal genomes.</title>
        <authorList>
            <person name="Floudas D."/>
            <person name="Binder M."/>
            <person name="Riley R."/>
            <person name="Barry K."/>
            <person name="Blanchette R.A."/>
            <person name="Henrissat B."/>
            <person name="Martinez A.T."/>
            <person name="Otillar R."/>
            <person name="Spatafora J.W."/>
            <person name="Yadav J.S."/>
            <person name="Aerts A."/>
            <person name="Benoit I."/>
            <person name="Boyd A."/>
            <person name="Carlson A."/>
            <person name="Copeland A."/>
            <person name="Coutinho P.M."/>
            <person name="de Vries R.P."/>
            <person name="Ferreira P."/>
            <person name="Findley K."/>
            <person name="Foster B."/>
            <person name="Gaskell J."/>
            <person name="Glotzer D."/>
            <person name="Gorecki P."/>
            <person name="Heitman J."/>
            <person name="Hesse C."/>
            <person name="Hori C."/>
            <person name="Igarashi K."/>
            <person name="Jurgens J.A."/>
            <person name="Kallen N."/>
            <person name="Kersten P."/>
            <person name="Kohler A."/>
            <person name="Kuees U."/>
            <person name="Kumar T.K.A."/>
            <person name="Kuo A."/>
            <person name="LaButti K."/>
            <person name="Larrondo L.F."/>
            <person name="Lindquist E."/>
            <person name="Ling A."/>
            <person name="Lombard V."/>
            <person name="Lucas S."/>
            <person name="Lundell T."/>
            <person name="Martin R."/>
            <person name="McLaughlin D.J."/>
            <person name="Morgenstern I."/>
            <person name="Morin E."/>
            <person name="Murat C."/>
            <person name="Nagy L.G."/>
            <person name="Nolan M."/>
            <person name="Ohm R.A."/>
            <person name="Patyshakuliyeva A."/>
            <person name="Rokas A."/>
            <person name="Ruiz-Duenas F.J."/>
            <person name="Sabat G."/>
            <person name="Salamov A."/>
            <person name="Samejima M."/>
            <person name="Schmutz J."/>
            <person name="Slot J.C."/>
            <person name="St John F."/>
            <person name="Stenlid J."/>
            <person name="Sun H."/>
            <person name="Sun S."/>
            <person name="Syed K."/>
            <person name="Tsang A."/>
            <person name="Wiebenga A."/>
            <person name="Young D."/>
            <person name="Pisabarro A."/>
            <person name="Eastwood D.C."/>
            <person name="Martin F."/>
            <person name="Cullen D."/>
            <person name="Grigoriev I.V."/>
            <person name="Hibbett D.S."/>
        </authorList>
    </citation>
    <scope>NUCLEOTIDE SEQUENCE [LARGE SCALE GENOMIC DNA]</scope>
    <source>
        <strain evidence="3">RWD-64-598 SS2</strain>
    </source>
</reference>
<comment type="caution">
    <text evidence="2">The sequence shown here is derived from an EMBL/GenBank/DDBJ whole genome shotgun (WGS) entry which is preliminary data.</text>
</comment>
<dbReference type="InterPro" id="IPR000210">
    <property type="entry name" value="BTB/POZ_dom"/>
</dbReference>
<evidence type="ECO:0000313" key="3">
    <source>
        <dbReference type="Proteomes" id="UP000053558"/>
    </source>
</evidence>
<evidence type="ECO:0000259" key="1">
    <source>
        <dbReference type="PROSITE" id="PS50097"/>
    </source>
</evidence>
<gene>
    <name evidence="2" type="ORF">CONPUDRAFT_33035</name>
</gene>
<dbReference type="GeneID" id="19206742"/>
<accession>A0A5M3MKI9</accession>
<proteinExistence type="predicted"/>
<feature type="domain" description="BTB" evidence="1">
    <location>
        <begin position="16"/>
        <end position="88"/>
    </location>
</feature>
<protein>
    <recommendedName>
        <fullName evidence="1">BTB domain-containing protein</fullName>
    </recommendedName>
</protein>
<dbReference type="Gene3D" id="3.30.710.10">
    <property type="entry name" value="Potassium Channel Kv1.1, Chain A"/>
    <property type="match status" value="1"/>
</dbReference>
<organism evidence="2 3">
    <name type="scientific">Coniophora puteana (strain RWD-64-598)</name>
    <name type="common">Brown rot fungus</name>
    <dbReference type="NCBI Taxonomy" id="741705"/>
    <lineage>
        <taxon>Eukaryota</taxon>
        <taxon>Fungi</taxon>
        <taxon>Dikarya</taxon>
        <taxon>Basidiomycota</taxon>
        <taxon>Agaricomycotina</taxon>
        <taxon>Agaricomycetes</taxon>
        <taxon>Agaricomycetidae</taxon>
        <taxon>Boletales</taxon>
        <taxon>Coniophorineae</taxon>
        <taxon>Coniophoraceae</taxon>
        <taxon>Coniophora</taxon>
    </lineage>
</organism>
<dbReference type="OMA" id="MELVPAP"/>
<dbReference type="RefSeq" id="XP_007769705.1">
    <property type="nucleotide sequence ID" value="XM_007771515.1"/>
</dbReference>
<keyword evidence="3" id="KW-1185">Reference proteome</keyword>
<dbReference type="Pfam" id="PF00651">
    <property type="entry name" value="BTB"/>
    <property type="match status" value="1"/>
</dbReference>
<dbReference type="InterPro" id="IPR011333">
    <property type="entry name" value="SKP1/BTB/POZ_sf"/>
</dbReference>
<dbReference type="Proteomes" id="UP000053558">
    <property type="component" value="Unassembled WGS sequence"/>
</dbReference>
<dbReference type="KEGG" id="cput:CONPUDRAFT_33035"/>
<feature type="non-terminal residue" evidence="2">
    <location>
        <position position="187"/>
    </location>
</feature>
<dbReference type="PROSITE" id="PS50097">
    <property type="entry name" value="BTB"/>
    <property type="match status" value="1"/>
</dbReference>
<sequence length="187" mass="20356">MDSPRVANAPFDAPDADFILRTSDDVDFRVFKAVLSLASPVFKDMLSLPQPTLASSPTETPVVPISETSTVLEPLLLICYPSMPPVLETLQGVRALLEIASKYDIACAVQYATTHLTLPHFLEANPVSVYCIAACYGIESVARAAARQTLNIASLGRPSAYVEEMELVPAPTYHRLLDYHYRCGQAA</sequence>
<dbReference type="CDD" id="cd18186">
    <property type="entry name" value="BTB_POZ_ZBTB_KLHL-like"/>
    <property type="match status" value="1"/>
</dbReference>
<dbReference type="EMBL" id="JH711580">
    <property type="protein sequence ID" value="EIW79748.1"/>
    <property type="molecule type" value="Genomic_DNA"/>
</dbReference>
<dbReference type="OrthoDB" id="3357985at2759"/>
<dbReference type="SUPFAM" id="SSF54695">
    <property type="entry name" value="POZ domain"/>
    <property type="match status" value="1"/>
</dbReference>
<dbReference type="SMART" id="SM00225">
    <property type="entry name" value="BTB"/>
    <property type="match status" value="1"/>
</dbReference>
<dbReference type="AlphaFoldDB" id="A0A5M3MKI9"/>
<evidence type="ECO:0000313" key="2">
    <source>
        <dbReference type="EMBL" id="EIW79748.1"/>
    </source>
</evidence>
<name>A0A5M3MKI9_CONPW</name>